<keyword evidence="2" id="KW-1185">Reference proteome</keyword>
<evidence type="ECO:0000313" key="2">
    <source>
        <dbReference type="Proteomes" id="UP001062846"/>
    </source>
</evidence>
<organism evidence="1 2">
    <name type="scientific">Rhododendron molle</name>
    <name type="common">Chinese azalea</name>
    <name type="synonym">Azalea mollis</name>
    <dbReference type="NCBI Taxonomy" id="49168"/>
    <lineage>
        <taxon>Eukaryota</taxon>
        <taxon>Viridiplantae</taxon>
        <taxon>Streptophyta</taxon>
        <taxon>Embryophyta</taxon>
        <taxon>Tracheophyta</taxon>
        <taxon>Spermatophyta</taxon>
        <taxon>Magnoliopsida</taxon>
        <taxon>eudicotyledons</taxon>
        <taxon>Gunneridae</taxon>
        <taxon>Pentapetalae</taxon>
        <taxon>asterids</taxon>
        <taxon>Ericales</taxon>
        <taxon>Ericaceae</taxon>
        <taxon>Ericoideae</taxon>
        <taxon>Rhodoreae</taxon>
        <taxon>Rhododendron</taxon>
    </lineage>
</organism>
<name>A0ACC0NFV6_RHOML</name>
<dbReference type="EMBL" id="CM046393">
    <property type="protein sequence ID" value="KAI8552070.1"/>
    <property type="molecule type" value="Genomic_DNA"/>
</dbReference>
<evidence type="ECO:0000313" key="1">
    <source>
        <dbReference type="EMBL" id="KAI8552070.1"/>
    </source>
</evidence>
<gene>
    <name evidence="1" type="ORF">RHMOL_Rhmol06G0235800</name>
</gene>
<accession>A0ACC0NFV6</accession>
<proteinExistence type="predicted"/>
<comment type="caution">
    <text evidence="1">The sequence shown here is derived from an EMBL/GenBank/DDBJ whole genome shotgun (WGS) entry which is preliminary data.</text>
</comment>
<reference evidence="1" key="1">
    <citation type="submission" date="2022-02" db="EMBL/GenBank/DDBJ databases">
        <title>Plant Genome Project.</title>
        <authorList>
            <person name="Zhang R.-G."/>
        </authorList>
    </citation>
    <scope>NUCLEOTIDE SEQUENCE</scope>
    <source>
        <strain evidence="1">AT1</strain>
    </source>
</reference>
<protein>
    <submittedName>
        <fullName evidence="1">Uncharacterized protein</fullName>
    </submittedName>
</protein>
<sequence>MTVLASLCDLDYSYNHRFSNSDMFVQLGLLEAISVKEFPEENGDVHSYNQQEGNCLARLGSQQDEDLIVTANVSLAAREFVLVDALGVGHLRTYLILSFWHRIALFPVMLC</sequence>
<dbReference type="Proteomes" id="UP001062846">
    <property type="component" value="Chromosome 6"/>
</dbReference>